<keyword evidence="6" id="KW-0963">Cytoplasm</keyword>
<keyword evidence="6" id="KW-0547">Nucleotide-binding</keyword>
<organism evidence="7 8">
    <name type="scientific">Desulfofarcimen acetoxidans (strain ATCC 49208 / DSM 771 / KCTC 5769 / VKM B-1644 / 5575)</name>
    <name type="common">Desulfotomaculum acetoxidans</name>
    <dbReference type="NCBI Taxonomy" id="485916"/>
    <lineage>
        <taxon>Bacteria</taxon>
        <taxon>Bacillati</taxon>
        <taxon>Bacillota</taxon>
        <taxon>Clostridia</taxon>
        <taxon>Eubacteriales</taxon>
        <taxon>Peptococcaceae</taxon>
        <taxon>Desulfofarcimen</taxon>
    </lineage>
</organism>
<feature type="binding site" evidence="6">
    <location>
        <position position="172"/>
    </location>
    <ligand>
        <name>NAD(+)</name>
        <dbReference type="ChEBI" id="CHEBI:57540"/>
    </ligand>
</feature>
<keyword evidence="1 6" id="KW-0808">Transferase</keyword>
<accession>C8W0X9</accession>
<keyword evidence="6" id="KW-0067">ATP-binding</keyword>
<dbReference type="Pfam" id="PF01513">
    <property type="entry name" value="NAD_kinase"/>
    <property type="match status" value="1"/>
</dbReference>
<dbReference type="GO" id="GO:0005737">
    <property type="term" value="C:cytoplasm"/>
    <property type="evidence" value="ECO:0007669"/>
    <property type="project" value="UniProtKB-SubCell"/>
</dbReference>
<feature type="binding site" evidence="6">
    <location>
        <begin position="142"/>
        <end position="143"/>
    </location>
    <ligand>
        <name>NAD(+)</name>
        <dbReference type="ChEBI" id="CHEBI:57540"/>
    </ligand>
</feature>
<dbReference type="GO" id="GO:0005524">
    <property type="term" value="F:ATP binding"/>
    <property type="evidence" value="ECO:0007669"/>
    <property type="project" value="UniProtKB-KW"/>
</dbReference>
<dbReference type="InterPro" id="IPR017438">
    <property type="entry name" value="ATP-NAD_kinase_N"/>
</dbReference>
<dbReference type="GO" id="GO:0006741">
    <property type="term" value="P:NADP+ biosynthetic process"/>
    <property type="evidence" value="ECO:0007669"/>
    <property type="project" value="UniProtKB-UniRule"/>
</dbReference>
<dbReference type="PANTHER" id="PTHR20275">
    <property type="entry name" value="NAD KINASE"/>
    <property type="match status" value="1"/>
</dbReference>
<comment type="subcellular location">
    <subcellularLocation>
        <location evidence="6">Cytoplasm</location>
    </subcellularLocation>
</comment>
<evidence type="ECO:0000256" key="2">
    <source>
        <dbReference type="ARBA" id="ARBA00022777"/>
    </source>
</evidence>
<reference evidence="7 8" key="1">
    <citation type="journal article" date="2009" name="Stand. Genomic Sci.">
        <title>Complete genome sequence of Desulfotomaculum acetoxidans type strain (5575).</title>
        <authorList>
            <person name="Spring S."/>
            <person name="Lapidus A."/>
            <person name="Schroder M."/>
            <person name="Gleim D."/>
            <person name="Sims D."/>
            <person name="Meincke L."/>
            <person name="Glavina Del Rio T."/>
            <person name="Tice H."/>
            <person name="Copeland A."/>
            <person name="Cheng J.F."/>
            <person name="Lucas S."/>
            <person name="Chen F."/>
            <person name="Nolan M."/>
            <person name="Bruce D."/>
            <person name="Goodwin L."/>
            <person name="Pitluck S."/>
            <person name="Ivanova N."/>
            <person name="Mavromatis K."/>
            <person name="Mikhailova N."/>
            <person name="Pati A."/>
            <person name="Chen A."/>
            <person name="Palaniappan K."/>
            <person name="Land M."/>
            <person name="Hauser L."/>
            <person name="Chang Y.J."/>
            <person name="Jeffries C.D."/>
            <person name="Chain P."/>
            <person name="Saunders E."/>
            <person name="Brettin T."/>
            <person name="Detter J.C."/>
            <person name="Goker M."/>
            <person name="Bristow J."/>
            <person name="Eisen J.A."/>
            <person name="Markowitz V."/>
            <person name="Hugenholtz P."/>
            <person name="Kyrpides N.C."/>
            <person name="Klenk H.P."/>
            <person name="Han C."/>
        </authorList>
    </citation>
    <scope>NUCLEOTIDE SEQUENCE [LARGE SCALE GENOMIC DNA]</scope>
    <source>
        <strain evidence="8">ATCC 49208 / DSM 771 / VKM B-1644</strain>
    </source>
</reference>
<dbReference type="Gene3D" id="3.40.50.10330">
    <property type="entry name" value="Probable inorganic polyphosphate/atp-NAD kinase, domain 1"/>
    <property type="match status" value="1"/>
</dbReference>
<comment type="catalytic activity">
    <reaction evidence="5 6">
        <text>NAD(+) + ATP = ADP + NADP(+) + H(+)</text>
        <dbReference type="Rhea" id="RHEA:18629"/>
        <dbReference type="ChEBI" id="CHEBI:15378"/>
        <dbReference type="ChEBI" id="CHEBI:30616"/>
        <dbReference type="ChEBI" id="CHEBI:57540"/>
        <dbReference type="ChEBI" id="CHEBI:58349"/>
        <dbReference type="ChEBI" id="CHEBI:456216"/>
        <dbReference type="EC" id="2.7.1.23"/>
    </reaction>
</comment>
<dbReference type="Gene3D" id="2.60.200.30">
    <property type="entry name" value="Probable inorganic polyphosphate/atp-NAD kinase, domain 2"/>
    <property type="match status" value="1"/>
</dbReference>
<dbReference type="PANTHER" id="PTHR20275:SF0">
    <property type="entry name" value="NAD KINASE"/>
    <property type="match status" value="1"/>
</dbReference>
<comment type="cofactor">
    <cofactor evidence="6">
        <name>a divalent metal cation</name>
        <dbReference type="ChEBI" id="CHEBI:60240"/>
    </cofactor>
</comment>
<dbReference type="OrthoDB" id="9774737at2"/>
<evidence type="ECO:0000256" key="1">
    <source>
        <dbReference type="ARBA" id="ARBA00022679"/>
    </source>
</evidence>
<dbReference type="HAMAP" id="MF_00361">
    <property type="entry name" value="NAD_kinase"/>
    <property type="match status" value="1"/>
</dbReference>
<keyword evidence="2 6" id="KW-0418">Kinase</keyword>
<proteinExistence type="inferred from homology"/>
<dbReference type="Pfam" id="PF20143">
    <property type="entry name" value="NAD_kinase_C"/>
    <property type="match status" value="1"/>
</dbReference>
<evidence type="ECO:0000313" key="8">
    <source>
        <dbReference type="Proteomes" id="UP000002217"/>
    </source>
</evidence>
<dbReference type="HOGENOM" id="CLU_008831_0_1_9"/>
<comment type="caution">
    <text evidence="6">Lacks conserved residue(s) required for the propagation of feature annotation.</text>
</comment>
<feature type="active site" description="Proton acceptor" evidence="6">
    <location>
        <position position="68"/>
    </location>
</feature>
<evidence type="ECO:0000256" key="4">
    <source>
        <dbReference type="ARBA" id="ARBA00023027"/>
    </source>
</evidence>
<dbReference type="AlphaFoldDB" id="C8W0X9"/>
<dbReference type="InterPro" id="IPR017437">
    <property type="entry name" value="ATP-NAD_kinase_PpnK-typ_C"/>
</dbReference>
<feature type="binding site" evidence="6">
    <location>
        <begin position="68"/>
        <end position="69"/>
    </location>
    <ligand>
        <name>NAD(+)</name>
        <dbReference type="ChEBI" id="CHEBI:57540"/>
    </ligand>
</feature>
<dbReference type="KEGG" id="dae:Dtox_2582"/>
<comment type="similarity">
    <text evidence="6">Belongs to the NAD kinase family.</text>
</comment>
<evidence type="ECO:0000256" key="6">
    <source>
        <dbReference type="HAMAP-Rule" id="MF_00361"/>
    </source>
</evidence>
<dbReference type="eggNOG" id="COG0061">
    <property type="taxonomic scope" value="Bacteria"/>
</dbReference>
<evidence type="ECO:0000256" key="5">
    <source>
        <dbReference type="ARBA" id="ARBA00047925"/>
    </source>
</evidence>
<comment type="function">
    <text evidence="6">Involved in the regulation of the intracellular balance of NAD and NADP, and is a key enzyme in the biosynthesis of NADP. Catalyzes specifically the phosphorylation on 2'-hydroxyl of the adenosine moiety of NAD to yield NADP.</text>
</comment>
<name>C8W0X9_DESAS</name>
<dbReference type="EMBL" id="CP001720">
    <property type="protein sequence ID" value="ACV63375.1"/>
    <property type="molecule type" value="Genomic_DNA"/>
</dbReference>
<feature type="binding site" evidence="6">
    <location>
        <position position="153"/>
    </location>
    <ligand>
        <name>NAD(+)</name>
        <dbReference type="ChEBI" id="CHEBI:57540"/>
    </ligand>
</feature>
<dbReference type="STRING" id="485916.Dtox_2582"/>
<gene>
    <name evidence="6" type="primary">nadK</name>
    <name evidence="7" type="ordered locus">Dtox_2582</name>
</gene>
<dbReference type="RefSeq" id="WP_015758070.1">
    <property type="nucleotide sequence ID" value="NC_013216.1"/>
</dbReference>
<evidence type="ECO:0000313" key="7">
    <source>
        <dbReference type="EMBL" id="ACV63375.1"/>
    </source>
</evidence>
<sequence>MKTFGLAVNLSKKSVISLVQKTINWLELRACKILIDAQVARTLGRMDLAVDSSGIIKNADCLITFGGDGTLLQTTRLAAPLSIPVFGINLGHLGFLTEIDIPDISSSLEKLLAGQYNIEERMMLEARVFRNGQSVVRVSGLNDAVITKGAFARLIILETYVNSDFVGTFPADGLIVATPTGSTAYSLSAGGPLVTPDLEVMLITPICPHTLTARPMVISANNLVRVLIPHKPGEVMLTVDGQHGCKLQPNDEVLISKASFNAKFIKLKDVSFFDVLREKLKEGERSDV</sequence>
<dbReference type="InterPro" id="IPR002504">
    <property type="entry name" value="NADK"/>
</dbReference>
<dbReference type="GO" id="GO:0003951">
    <property type="term" value="F:NAD+ kinase activity"/>
    <property type="evidence" value="ECO:0007669"/>
    <property type="project" value="UniProtKB-UniRule"/>
</dbReference>
<keyword evidence="8" id="KW-1185">Reference proteome</keyword>
<feature type="binding site" evidence="6">
    <location>
        <position position="242"/>
    </location>
    <ligand>
        <name>NAD(+)</name>
        <dbReference type="ChEBI" id="CHEBI:57540"/>
    </ligand>
</feature>
<protein>
    <recommendedName>
        <fullName evidence="6">NAD kinase</fullName>
        <ecNumber evidence="6">2.7.1.23</ecNumber>
    </recommendedName>
    <alternativeName>
        <fullName evidence="6">ATP-dependent NAD kinase</fullName>
    </alternativeName>
</protein>
<dbReference type="SUPFAM" id="SSF111331">
    <property type="entry name" value="NAD kinase/diacylglycerol kinase-like"/>
    <property type="match status" value="1"/>
</dbReference>
<evidence type="ECO:0000256" key="3">
    <source>
        <dbReference type="ARBA" id="ARBA00022857"/>
    </source>
</evidence>
<dbReference type="InterPro" id="IPR016064">
    <property type="entry name" value="NAD/diacylglycerol_kinase_sf"/>
</dbReference>
<dbReference type="GO" id="GO:0046872">
    <property type="term" value="F:metal ion binding"/>
    <property type="evidence" value="ECO:0007669"/>
    <property type="project" value="UniProtKB-UniRule"/>
</dbReference>
<keyword evidence="3 6" id="KW-0521">NADP</keyword>
<dbReference type="GO" id="GO:0019674">
    <property type="term" value="P:NAD+ metabolic process"/>
    <property type="evidence" value="ECO:0007669"/>
    <property type="project" value="InterPro"/>
</dbReference>
<dbReference type="EC" id="2.7.1.23" evidence="6"/>
<dbReference type="Proteomes" id="UP000002217">
    <property type="component" value="Chromosome"/>
</dbReference>
<keyword evidence="4 6" id="KW-0520">NAD</keyword>
<dbReference type="GO" id="GO:0051287">
    <property type="term" value="F:NAD binding"/>
    <property type="evidence" value="ECO:0007669"/>
    <property type="project" value="UniProtKB-ARBA"/>
</dbReference>
<feature type="binding site" evidence="6">
    <location>
        <begin position="183"/>
        <end position="188"/>
    </location>
    <ligand>
        <name>NAD(+)</name>
        <dbReference type="ChEBI" id="CHEBI:57540"/>
    </ligand>
</feature>